<dbReference type="Pfam" id="PF02518">
    <property type="entry name" value="HATPase_c"/>
    <property type="match status" value="1"/>
</dbReference>
<dbReference type="SUPFAM" id="SSF55874">
    <property type="entry name" value="ATPase domain of HSP90 chaperone/DNA topoisomerase II/histidine kinase"/>
    <property type="match status" value="1"/>
</dbReference>
<evidence type="ECO:0000256" key="3">
    <source>
        <dbReference type="ARBA" id="ARBA00022553"/>
    </source>
</evidence>
<reference evidence="11" key="1">
    <citation type="submission" date="2019-11" db="EMBL/GenBank/DDBJ databases">
        <authorList>
            <person name="Feng L."/>
        </authorList>
    </citation>
    <scope>NUCLEOTIDE SEQUENCE</scope>
    <source>
        <strain evidence="11">CsymbiosumLFYP84</strain>
    </source>
</reference>
<feature type="transmembrane region" description="Helical" evidence="9">
    <location>
        <begin position="141"/>
        <end position="159"/>
    </location>
</feature>
<dbReference type="EMBL" id="CACRUA010000007">
    <property type="protein sequence ID" value="VYT79401.1"/>
    <property type="molecule type" value="Genomic_DNA"/>
</dbReference>
<feature type="transmembrane region" description="Helical" evidence="9">
    <location>
        <begin position="216"/>
        <end position="240"/>
    </location>
</feature>
<evidence type="ECO:0000256" key="2">
    <source>
        <dbReference type="ARBA" id="ARBA00012438"/>
    </source>
</evidence>
<dbReference type="PROSITE" id="PS50109">
    <property type="entry name" value="HIS_KIN"/>
    <property type="match status" value="1"/>
</dbReference>
<dbReference type="InterPro" id="IPR003594">
    <property type="entry name" value="HATPase_dom"/>
</dbReference>
<evidence type="ECO:0000256" key="4">
    <source>
        <dbReference type="ARBA" id="ARBA00022679"/>
    </source>
</evidence>
<evidence type="ECO:0000256" key="1">
    <source>
        <dbReference type="ARBA" id="ARBA00000085"/>
    </source>
</evidence>
<dbReference type="EC" id="2.7.13.3" evidence="2"/>
<evidence type="ECO:0000259" key="10">
    <source>
        <dbReference type="PROSITE" id="PS50109"/>
    </source>
</evidence>
<dbReference type="InterPro" id="IPR036097">
    <property type="entry name" value="HisK_dim/P_sf"/>
</dbReference>
<feature type="transmembrane region" description="Helical" evidence="9">
    <location>
        <begin position="35"/>
        <end position="54"/>
    </location>
</feature>
<evidence type="ECO:0000256" key="9">
    <source>
        <dbReference type="SAM" id="Phobius"/>
    </source>
</evidence>
<dbReference type="SMART" id="SM00387">
    <property type="entry name" value="HATPase_c"/>
    <property type="match status" value="1"/>
</dbReference>
<dbReference type="AlphaFoldDB" id="A0A6N2ZJC6"/>
<dbReference type="PRINTS" id="PR00344">
    <property type="entry name" value="BCTRLSENSOR"/>
</dbReference>
<gene>
    <name evidence="11" type="primary">kinA</name>
    <name evidence="11" type="ORF">CSLFYP84_00593</name>
</gene>
<dbReference type="InterPro" id="IPR004358">
    <property type="entry name" value="Sig_transdc_His_kin-like_C"/>
</dbReference>
<dbReference type="SUPFAM" id="SSF47384">
    <property type="entry name" value="Homodimeric domain of signal transducing histidine kinase"/>
    <property type="match status" value="1"/>
</dbReference>
<comment type="catalytic activity">
    <reaction evidence="1">
        <text>ATP + protein L-histidine = ADP + protein N-phospho-L-histidine.</text>
        <dbReference type="EC" id="2.7.13.3"/>
    </reaction>
</comment>
<dbReference type="GO" id="GO:0005524">
    <property type="term" value="F:ATP binding"/>
    <property type="evidence" value="ECO:0007669"/>
    <property type="project" value="UniProtKB-KW"/>
</dbReference>
<dbReference type="PANTHER" id="PTHR43065">
    <property type="entry name" value="SENSOR HISTIDINE KINASE"/>
    <property type="match status" value="1"/>
</dbReference>
<dbReference type="Gene3D" id="1.10.287.130">
    <property type="match status" value="1"/>
</dbReference>
<feature type="domain" description="Histidine kinase" evidence="10">
    <location>
        <begin position="277"/>
        <end position="476"/>
    </location>
</feature>
<dbReference type="GO" id="GO:0000155">
    <property type="term" value="F:phosphorelay sensor kinase activity"/>
    <property type="evidence" value="ECO:0007669"/>
    <property type="project" value="InterPro"/>
</dbReference>
<proteinExistence type="predicted"/>
<protein>
    <recommendedName>
        <fullName evidence="2">histidine kinase</fullName>
        <ecNumber evidence="2">2.7.13.3</ecNumber>
    </recommendedName>
</protein>
<keyword evidence="5" id="KW-0547">Nucleotide-binding</keyword>
<sequence>MPIRTHLKGILPVSYRNKAGASMEKKVGIQYNSKLFVQGCILALLGVAGPAIIMESRLGIYETLRAGMMEDRASFLIIAALKLVMMNVIRAVPHYLGAFLINESVHIYLYGKKRFAFNIVFTLSLIVLIYDVIYRIYGIRYDLGIPALLLIGFVLQLSYMNLFSVSMLNKLLLVASLLMSIQWLDVIPHLSDYGFGRGEISRDVKIAASIMEEKNLLTVFAMSMFLAFLYASLIQVQLLYKEHKLKISNEKTMQVEKELHQTQMEALKLRNSSEVQSLVHDLKSPLTIAQGLVSLAEMMEKDELIQEYFKKISSSLISMNMMISEILYEDRYSPIMMEDLMKMVLAQVSILVPREMLDYEITCPRTVINGNKIRLSRAIINLITNAYNAVSKETGKIHIMVEEKETFVNITVTDNGSGIEAGDMEHIWDLGYSDKQSTGLGLPFVRQVIENHKGAVHVESEKNHYTKVIVCLRKGEQTDGECEDNPGDR</sequence>
<name>A0A6N2ZJC6_CLOSY</name>
<evidence type="ECO:0000256" key="6">
    <source>
        <dbReference type="ARBA" id="ARBA00022777"/>
    </source>
</evidence>
<keyword evidence="7" id="KW-0067">ATP-binding</keyword>
<dbReference type="PANTHER" id="PTHR43065:SF10">
    <property type="entry name" value="PEROXIDE STRESS-ACTIVATED HISTIDINE KINASE MAK3"/>
    <property type="match status" value="1"/>
</dbReference>
<keyword evidence="6 11" id="KW-0418">Kinase</keyword>
<evidence type="ECO:0000256" key="5">
    <source>
        <dbReference type="ARBA" id="ARBA00022741"/>
    </source>
</evidence>
<dbReference type="CDD" id="cd00082">
    <property type="entry name" value="HisKA"/>
    <property type="match status" value="1"/>
</dbReference>
<organism evidence="11">
    <name type="scientific">Clostridium symbiosum</name>
    <name type="common">Bacteroides symbiosus</name>
    <dbReference type="NCBI Taxonomy" id="1512"/>
    <lineage>
        <taxon>Bacteria</taxon>
        <taxon>Bacillati</taxon>
        <taxon>Bacillota</taxon>
        <taxon>Clostridia</taxon>
        <taxon>Lachnospirales</taxon>
        <taxon>Lachnospiraceae</taxon>
        <taxon>Otoolea</taxon>
    </lineage>
</organism>
<evidence type="ECO:0000313" key="11">
    <source>
        <dbReference type="EMBL" id="VYT79401.1"/>
    </source>
</evidence>
<dbReference type="InterPro" id="IPR036890">
    <property type="entry name" value="HATPase_C_sf"/>
</dbReference>
<keyword evidence="9" id="KW-1133">Transmembrane helix</keyword>
<keyword evidence="8" id="KW-0902">Two-component regulatory system</keyword>
<keyword evidence="4 11" id="KW-0808">Transferase</keyword>
<keyword evidence="3" id="KW-0597">Phosphoprotein</keyword>
<keyword evidence="9" id="KW-0472">Membrane</keyword>
<dbReference type="Pfam" id="PF00512">
    <property type="entry name" value="HisKA"/>
    <property type="match status" value="1"/>
</dbReference>
<dbReference type="Gene3D" id="3.30.565.10">
    <property type="entry name" value="Histidine kinase-like ATPase, C-terminal domain"/>
    <property type="match status" value="1"/>
</dbReference>
<accession>A0A6N2ZJC6</accession>
<dbReference type="InterPro" id="IPR003661">
    <property type="entry name" value="HisK_dim/P_dom"/>
</dbReference>
<evidence type="ECO:0000256" key="8">
    <source>
        <dbReference type="ARBA" id="ARBA00023012"/>
    </source>
</evidence>
<evidence type="ECO:0000256" key="7">
    <source>
        <dbReference type="ARBA" id="ARBA00022840"/>
    </source>
</evidence>
<keyword evidence="9" id="KW-0812">Transmembrane</keyword>
<feature type="transmembrane region" description="Helical" evidence="9">
    <location>
        <begin position="75"/>
        <end position="95"/>
    </location>
</feature>
<dbReference type="SMART" id="SM00388">
    <property type="entry name" value="HisKA"/>
    <property type="match status" value="1"/>
</dbReference>
<dbReference type="InterPro" id="IPR005467">
    <property type="entry name" value="His_kinase_dom"/>
</dbReference>
<feature type="transmembrane region" description="Helical" evidence="9">
    <location>
        <begin position="115"/>
        <end position="134"/>
    </location>
</feature>